<dbReference type="EMBL" id="UINC01143220">
    <property type="protein sequence ID" value="SVD32016.1"/>
    <property type="molecule type" value="Genomic_DNA"/>
</dbReference>
<dbReference type="PROSITE" id="PS51918">
    <property type="entry name" value="RADICAL_SAM"/>
    <property type="match status" value="1"/>
</dbReference>
<evidence type="ECO:0000256" key="2">
    <source>
        <dbReference type="ARBA" id="ARBA00022691"/>
    </source>
</evidence>
<protein>
    <submittedName>
        <fullName evidence="8">Uncharacterized protein</fullName>
    </submittedName>
</protein>
<evidence type="ECO:0000256" key="4">
    <source>
        <dbReference type="ARBA" id="ARBA00023004"/>
    </source>
</evidence>
<feature type="domain" description="Radical SAM core" evidence="7">
    <location>
        <begin position="1"/>
        <end position="154"/>
    </location>
</feature>
<evidence type="ECO:0000256" key="1">
    <source>
        <dbReference type="ARBA" id="ARBA00022485"/>
    </source>
</evidence>
<feature type="domain" description="TRAM" evidence="6">
    <location>
        <begin position="157"/>
        <end position="219"/>
    </location>
</feature>
<dbReference type="GO" id="GO:0051539">
    <property type="term" value="F:4 iron, 4 sulfur cluster binding"/>
    <property type="evidence" value="ECO:0007669"/>
    <property type="project" value="UniProtKB-KW"/>
</dbReference>
<dbReference type="PROSITE" id="PS50890">
    <property type="entry name" value="PUA"/>
    <property type="match status" value="1"/>
</dbReference>
<evidence type="ECO:0000313" key="8">
    <source>
        <dbReference type="EMBL" id="SVD32016.1"/>
    </source>
</evidence>
<name>A0A382UCM4_9ZZZZ</name>
<dbReference type="Gene3D" id="2.40.50.140">
    <property type="entry name" value="Nucleic acid-binding proteins"/>
    <property type="match status" value="1"/>
</dbReference>
<keyword evidence="2" id="KW-0949">S-adenosyl-L-methionine</keyword>
<dbReference type="GO" id="GO:0046872">
    <property type="term" value="F:metal ion binding"/>
    <property type="evidence" value="ECO:0007669"/>
    <property type="project" value="UniProtKB-KW"/>
</dbReference>
<dbReference type="AlphaFoldDB" id="A0A382UCM4"/>
<keyword evidence="5" id="KW-0411">Iron-sulfur</keyword>
<accession>A0A382UCM4</accession>
<dbReference type="Pfam" id="PF18693">
    <property type="entry name" value="TRAM_2"/>
    <property type="match status" value="1"/>
</dbReference>
<evidence type="ECO:0000259" key="6">
    <source>
        <dbReference type="PROSITE" id="PS50926"/>
    </source>
</evidence>
<dbReference type="InterPro" id="IPR002792">
    <property type="entry name" value="TRAM_dom"/>
</dbReference>
<dbReference type="PANTHER" id="PTHR43837">
    <property type="entry name" value="RIBOSOMAL PROTEIN S12 METHYLTHIOTRANSFERASE RIMO"/>
    <property type="match status" value="1"/>
</dbReference>
<dbReference type="InterPro" id="IPR012340">
    <property type="entry name" value="NA-bd_OB-fold"/>
</dbReference>
<sequence length="219" mass="25057">YAMDQMDNAPDWIRIHYAHPAHLSQRIIDALVTSNRVCRYIDMPIQHASDTLLKSMRRGLNQDGIRERIQKLKAAVPEIRIRTTLIVGYPGESEEDFKELTDFVLEMKFDHLGVFTYSEEEGTIAADLEDNISRELKDERKAVIMDIQNNINYEKNSAMVGKTQKVIIDEVGDTVAVGRTEYDSPEIDNIVRVDGKVSKGDFYNVKINNFNEYELIGSV</sequence>
<dbReference type="InterPro" id="IPR006638">
    <property type="entry name" value="Elp3/MiaA/NifB-like_rSAM"/>
</dbReference>
<proteinExistence type="predicted"/>
<dbReference type="PANTHER" id="PTHR43837:SF1">
    <property type="entry name" value="RIBOSOMAL PROTEIN US12 METHYLTHIOTRANSFERASE RIMO"/>
    <property type="match status" value="1"/>
</dbReference>
<evidence type="ECO:0000256" key="5">
    <source>
        <dbReference type="ARBA" id="ARBA00023014"/>
    </source>
</evidence>
<keyword evidence="1" id="KW-0004">4Fe-4S</keyword>
<dbReference type="SUPFAM" id="SSF102114">
    <property type="entry name" value="Radical SAM enzymes"/>
    <property type="match status" value="1"/>
</dbReference>
<gene>
    <name evidence="8" type="ORF">METZ01_LOCUS384870</name>
</gene>
<keyword evidence="4" id="KW-0408">Iron</keyword>
<dbReference type="GO" id="GO:0005829">
    <property type="term" value="C:cytosol"/>
    <property type="evidence" value="ECO:0007669"/>
    <property type="project" value="TreeGrafter"/>
</dbReference>
<dbReference type="InterPro" id="IPR005840">
    <property type="entry name" value="Ribosomal_uS12_MeSTrfase_RimO"/>
</dbReference>
<evidence type="ECO:0000259" key="7">
    <source>
        <dbReference type="PROSITE" id="PS51918"/>
    </source>
</evidence>
<feature type="non-terminal residue" evidence="8">
    <location>
        <position position="1"/>
    </location>
</feature>
<dbReference type="InterPro" id="IPR058240">
    <property type="entry name" value="rSAM_sf"/>
</dbReference>
<dbReference type="Pfam" id="PF04055">
    <property type="entry name" value="Radical_SAM"/>
    <property type="match status" value="1"/>
</dbReference>
<keyword evidence="3" id="KW-0479">Metal-binding</keyword>
<dbReference type="SMART" id="SM00729">
    <property type="entry name" value="Elp3"/>
    <property type="match status" value="1"/>
</dbReference>
<dbReference type="InterPro" id="IPR007197">
    <property type="entry name" value="rSAM"/>
</dbReference>
<dbReference type="PROSITE" id="PS50926">
    <property type="entry name" value="TRAM"/>
    <property type="match status" value="1"/>
</dbReference>
<organism evidence="8">
    <name type="scientific">marine metagenome</name>
    <dbReference type="NCBI Taxonomy" id="408172"/>
    <lineage>
        <taxon>unclassified sequences</taxon>
        <taxon>metagenomes</taxon>
        <taxon>ecological metagenomes</taxon>
    </lineage>
</organism>
<evidence type="ECO:0000256" key="3">
    <source>
        <dbReference type="ARBA" id="ARBA00022723"/>
    </source>
</evidence>
<dbReference type="Gene3D" id="3.80.30.20">
    <property type="entry name" value="tm_1862 like domain"/>
    <property type="match status" value="1"/>
</dbReference>
<dbReference type="GO" id="GO:0035599">
    <property type="term" value="F:aspartic acid methylthiotransferase activity"/>
    <property type="evidence" value="ECO:0007669"/>
    <property type="project" value="TreeGrafter"/>
</dbReference>
<reference evidence="8" key="1">
    <citation type="submission" date="2018-05" db="EMBL/GenBank/DDBJ databases">
        <authorList>
            <person name="Lanie J.A."/>
            <person name="Ng W.-L."/>
            <person name="Kazmierczak K.M."/>
            <person name="Andrzejewski T.M."/>
            <person name="Davidsen T.M."/>
            <person name="Wayne K.J."/>
            <person name="Tettelin H."/>
            <person name="Glass J.I."/>
            <person name="Rusch D."/>
            <person name="Podicherti R."/>
            <person name="Tsui H.-C.T."/>
            <person name="Winkler M.E."/>
        </authorList>
    </citation>
    <scope>NUCLEOTIDE SEQUENCE</scope>
</reference>
<dbReference type="InterPro" id="IPR023404">
    <property type="entry name" value="rSAM_horseshoe"/>
</dbReference>